<evidence type="ECO:0000313" key="1">
    <source>
        <dbReference type="EMBL" id="ASN72195.1"/>
    </source>
</evidence>
<sequence>MPAFEQNKALETAAQRLATHSGLNFAEIRMVDHYLKRVRRPNPIVVALVAEADAIIRPLVDKITDLEGEGELLQHRLRQCHTEGRNLSDFVRALPDRLPSHLEAQWPQGELRAWLAAEVAAAPFPPYSVAAGQVQP</sequence>
<organism evidence="1">
    <name type="scientific">uncultured Caudovirales phage</name>
    <dbReference type="NCBI Taxonomy" id="2100421"/>
    <lineage>
        <taxon>Viruses</taxon>
        <taxon>Duplodnaviria</taxon>
        <taxon>Heunggongvirae</taxon>
        <taxon>Uroviricota</taxon>
        <taxon>Caudoviricetes</taxon>
        <taxon>Peduoviridae</taxon>
        <taxon>Maltschvirus</taxon>
        <taxon>Maltschvirus maltsch</taxon>
    </lineage>
</organism>
<accession>A0A2H4JAB8</accession>
<reference evidence="1" key="1">
    <citation type="submission" date="2017-06" db="EMBL/GenBank/DDBJ databases">
        <title>Novel phages from South African skin metaviromes.</title>
        <authorList>
            <person name="van Zyl L.J."/>
            <person name="Abrahams Y."/>
            <person name="Stander E.A."/>
            <person name="Kirby B.M."/>
            <person name="Clavaud C."/>
            <person name="Farcet C."/>
            <person name="Breton L."/>
            <person name="Trindade M.I."/>
        </authorList>
    </citation>
    <scope>NUCLEOTIDE SEQUENCE</scope>
</reference>
<dbReference type="EMBL" id="MF417945">
    <property type="protein sequence ID" value="ASN72195.1"/>
    <property type="molecule type" value="Genomic_DNA"/>
</dbReference>
<name>A0A2H4JAB8_9CAUD</name>
<gene>
    <name evidence="1" type="ORF">3S15_10</name>
</gene>
<proteinExistence type="predicted"/>
<protein>
    <submittedName>
        <fullName evidence="1">Uncharacterized protein</fullName>
    </submittedName>
</protein>